<organism evidence="1 2">
    <name type="scientific">Steinernema glaseri</name>
    <dbReference type="NCBI Taxonomy" id="37863"/>
    <lineage>
        <taxon>Eukaryota</taxon>
        <taxon>Metazoa</taxon>
        <taxon>Ecdysozoa</taxon>
        <taxon>Nematoda</taxon>
        <taxon>Chromadorea</taxon>
        <taxon>Rhabditida</taxon>
        <taxon>Tylenchina</taxon>
        <taxon>Panagrolaimomorpha</taxon>
        <taxon>Strongyloidoidea</taxon>
        <taxon>Steinernematidae</taxon>
        <taxon>Steinernema</taxon>
    </lineage>
</organism>
<keyword evidence="1" id="KW-1185">Reference proteome</keyword>
<sequence length="132" mass="15766">MAGSLAENFILNGMVIKAKRTERRRATAGQTANDNMFWGVSSSTRPPGTKVNRARWRCLMFRQLTASREHYAPSTRTRRRTHNRPAFLVRHRKIDILFTRRFICRQHINRHHARRHFVRGTSEPFRDPRQWE</sequence>
<dbReference type="AlphaFoldDB" id="A0A1I8A2T4"/>
<proteinExistence type="predicted"/>
<accession>A0A1I8A2T4</accession>
<dbReference type="WBParaSite" id="L893_g32293.t1">
    <property type="protein sequence ID" value="L893_g32293.t1"/>
    <property type="gene ID" value="L893_g32293"/>
</dbReference>
<reference evidence="2" key="1">
    <citation type="submission" date="2016-11" db="UniProtKB">
        <authorList>
            <consortium name="WormBaseParasite"/>
        </authorList>
    </citation>
    <scope>IDENTIFICATION</scope>
</reference>
<evidence type="ECO:0000313" key="1">
    <source>
        <dbReference type="Proteomes" id="UP000095287"/>
    </source>
</evidence>
<evidence type="ECO:0000313" key="2">
    <source>
        <dbReference type="WBParaSite" id="L893_g32293.t1"/>
    </source>
</evidence>
<dbReference type="Proteomes" id="UP000095287">
    <property type="component" value="Unplaced"/>
</dbReference>
<name>A0A1I8A2T4_9BILA</name>
<protein>
    <submittedName>
        <fullName evidence="2">Uncharacterized protein</fullName>
    </submittedName>
</protein>